<dbReference type="Proteomes" id="UP000015106">
    <property type="component" value="Chromosome 3"/>
</dbReference>
<reference evidence="1" key="3">
    <citation type="submission" date="2022-06" db="UniProtKB">
        <authorList>
            <consortium name="EnsemblPlants"/>
        </authorList>
    </citation>
    <scope>IDENTIFICATION</scope>
</reference>
<accession>A0A8R7TR10</accession>
<dbReference type="AlphaFoldDB" id="A0A8R7TR10"/>
<proteinExistence type="predicted"/>
<dbReference type="EnsemblPlants" id="TuG1812G0300000519.01.T01">
    <property type="protein sequence ID" value="TuG1812G0300000519.01.T01.cds410206"/>
    <property type="gene ID" value="TuG1812G0300000519.01"/>
</dbReference>
<name>A0A8R7TR10_TRIUA</name>
<organism evidence="1 2">
    <name type="scientific">Triticum urartu</name>
    <name type="common">Red wild einkorn</name>
    <name type="synonym">Crithodium urartu</name>
    <dbReference type="NCBI Taxonomy" id="4572"/>
    <lineage>
        <taxon>Eukaryota</taxon>
        <taxon>Viridiplantae</taxon>
        <taxon>Streptophyta</taxon>
        <taxon>Embryophyta</taxon>
        <taxon>Tracheophyta</taxon>
        <taxon>Spermatophyta</taxon>
        <taxon>Magnoliopsida</taxon>
        <taxon>Liliopsida</taxon>
        <taxon>Poales</taxon>
        <taxon>Poaceae</taxon>
        <taxon>BOP clade</taxon>
        <taxon>Pooideae</taxon>
        <taxon>Triticodae</taxon>
        <taxon>Triticeae</taxon>
        <taxon>Triticinae</taxon>
        <taxon>Triticum</taxon>
    </lineage>
</organism>
<sequence>MIWSYNLQNDPTPKTCTQCVTLVLDQSQSDNWTRRAQAGQRARFCKYPLPLLVINNAAFVARGPRLLPAPQRLIWS</sequence>
<reference evidence="2" key="1">
    <citation type="journal article" date="2013" name="Nature">
        <title>Draft genome of the wheat A-genome progenitor Triticum urartu.</title>
        <authorList>
            <person name="Ling H.Q."/>
            <person name="Zhao S."/>
            <person name="Liu D."/>
            <person name="Wang J."/>
            <person name="Sun H."/>
            <person name="Zhang C."/>
            <person name="Fan H."/>
            <person name="Li D."/>
            <person name="Dong L."/>
            <person name="Tao Y."/>
            <person name="Gao C."/>
            <person name="Wu H."/>
            <person name="Li Y."/>
            <person name="Cui Y."/>
            <person name="Guo X."/>
            <person name="Zheng S."/>
            <person name="Wang B."/>
            <person name="Yu K."/>
            <person name="Liang Q."/>
            <person name="Yang W."/>
            <person name="Lou X."/>
            <person name="Chen J."/>
            <person name="Feng M."/>
            <person name="Jian J."/>
            <person name="Zhang X."/>
            <person name="Luo G."/>
            <person name="Jiang Y."/>
            <person name="Liu J."/>
            <person name="Wang Z."/>
            <person name="Sha Y."/>
            <person name="Zhang B."/>
            <person name="Wu H."/>
            <person name="Tang D."/>
            <person name="Shen Q."/>
            <person name="Xue P."/>
            <person name="Zou S."/>
            <person name="Wang X."/>
            <person name="Liu X."/>
            <person name="Wang F."/>
            <person name="Yang Y."/>
            <person name="An X."/>
            <person name="Dong Z."/>
            <person name="Zhang K."/>
            <person name="Zhang X."/>
            <person name="Luo M.C."/>
            <person name="Dvorak J."/>
            <person name="Tong Y."/>
            <person name="Wang J."/>
            <person name="Yang H."/>
            <person name="Li Z."/>
            <person name="Wang D."/>
            <person name="Zhang A."/>
            <person name="Wang J."/>
        </authorList>
    </citation>
    <scope>NUCLEOTIDE SEQUENCE</scope>
    <source>
        <strain evidence="2">cv. G1812</strain>
    </source>
</reference>
<reference evidence="1" key="2">
    <citation type="submission" date="2018-03" db="EMBL/GenBank/DDBJ databases">
        <title>The Triticum urartu genome reveals the dynamic nature of wheat genome evolution.</title>
        <authorList>
            <person name="Ling H."/>
            <person name="Ma B."/>
            <person name="Shi X."/>
            <person name="Liu H."/>
            <person name="Dong L."/>
            <person name="Sun H."/>
            <person name="Cao Y."/>
            <person name="Gao Q."/>
            <person name="Zheng S."/>
            <person name="Li Y."/>
            <person name="Yu Y."/>
            <person name="Du H."/>
            <person name="Qi M."/>
            <person name="Li Y."/>
            <person name="Yu H."/>
            <person name="Cui Y."/>
            <person name="Wang N."/>
            <person name="Chen C."/>
            <person name="Wu H."/>
            <person name="Zhao Y."/>
            <person name="Zhang J."/>
            <person name="Li Y."/>
            <person name="Zhou W."/>
            <person name="Zhang B."/>
            <person name="Hu W."/>
            <person name="Eijk M."/>
            <person name="Tang J."/>
            <person name="Witsenboer H."/>
            <person name="Zhao S."/>
            <person name="Li Z."/>
            <person name="Zhang A."/>
            <person name="Wang D."/>
            <person name="Liang C."/>
        </authorList>
    </citation>
    <scope>NUCLEOTIDE SEQUENCE [LARGE SCALE GENOMIC DNA]</scope>
    <source>
        <strain evidence="1">cv. G1812</strain>
    </source>
</reference>
<evidence type="ECO:0000313" key="2">
    <source>
        <dbReference type="Proteomes" id="UP000015106"/>
    </source>
</evidence>
<dbReference type="Gramene" id="TuG1812G0300000519.01.T01">
    <property type="protein sequence ID" value="TuG1812G0300000519.01.T01.cds410206"/>
    <property type="gene ID" value="TuG1812G0300000519.01"/>
</dbReference>
<evidence type="ECO:0000313" key="1">
    <source>
        <dbReference type="EnsemblPlants" id="TuG1812G0300000519.01.T01.cds410206"/>
    </source>
</evidence>
<protein>
    <submittedName>
        <fullName evidence="1">Uncharacterized protein</fullName>
    </submittedName>
</protein>
<keyword evidence="2" id="KW-1185">Reference proteome</keyword>